<dbReference type="GO" id="GO:0006887">
    <property type="term" value="P:exocytosis"/>
    <property type="evidence" value="ECO:0007669"/>
    <property type="project" value="UniProtKB-KW"/>
</dbReference>
<evidence type="ECO:0000256" key="11">
    <source>
        <dbReference type="SAM" id="MobiDB-lite"/>
    </source>
</evidence>
<dbReference type="Gene3D" id="2.60.40.10">
    <property type="entry name" value="Immunoglobulins"/>
    <property type="match status" value="1"/>
</dbReference>
<evidence type="ECO:0000256" key="10">
    <source>
        <dbReference type="PROSITE-ProRule" id="PRU00023"/>
    </source>
</evidence>
<evidence type="ECO:0000256" key="9">
    <source>
        <dbReference type="ARBA" id="ARBA00023298"/>
    </source>
</evidence>
<keyword evidence="7" id="KW-0528">Neurotoxin</keyword>
<dbReference type="GO" id="GO:0000981">
    <property type="term" value="F:DNA-binding transcription factor activity, RNA polymerase II-specific"/>
    <property type="evidence" value="ECO:0007669"/>
    <property type="project" value="TreeGrafter"/>
</dbReference>
<feature type="repeat" description="ANK" evidence="10">
    <location>
        <begin position="572"/>
        <end position="604"/>
    </location>
</feature>
<dbReference type="InterPro" id="IPR002110">
    <property type="entry name" value="Ankyrin_rpt"/>
</dbReference>
<dbReference type="InterPro" id="IPR032397">
    <property type="entry name" value="RHD_dimer"/>
</dbReference>
<evidence type="ECO:0000259" key="12">
    <source>
        <dbReference type="PROSITE" id="PS50254"/>
    </source>
</evidence>
<evidence type="ECO:0000256" key="1">
    <source>
        <dbReference type="ARBA" id="ARBA00004175"/>
    </source>
</evidence>
<dbReference type="SMART" id="SM00248">
    <property type="entry name" value="ANK"/>
    <property type="match status" value="4"/>
</dbReference>
<keyword evidence="4" id="KW-0964">Secreted</keyword>
<dbReference type="AlphaFoldDB" id="A0A4Y2E324"/>
<dbReference type="GO" id="GO:0000978">
    <property type="term" value="F:RNA polymerase II cis-regulatory region sequence-specific DNA binding"/>
    <property type="evidence" value="ECO:0007669"/>
    <property type="project" value="TreeGrafter"/>
</dbReference>
<feature type="region of interest" description="Disordered" evidence="11">
    <location>
        <begin position="365"/>
        <end position="395"/>
    </location>
</feature>
<proteinExistence type="predicted"/>
<dbReference type="InterPro" id="IPR008967">
    <property type="entry name" value="p53-like_TF_DNA-bd_sf"/>
</dbReference>
<dbReference type="InterPro" id="IPR000451">
    <property type="entry name" value="NFkB/Dor"/>
</dbReference>
<feature type="repeat" description="ANK" evidence="10">
    <location>
        <begin position="648"/>
        <end position="680"/>
    </location>
</feature>
<dbReference type="Gene3D" id="1.25.40.20">
    <property type="entry name" value="Ankyrin repeat-containing domain"/>
    <property type="match status" value="1"/>
</dbReference>
<dbReference type="SUPFAM" id="SSF48403">
    <property type="entry name" value="Ankyrin repeat"/>
    <property type="match status" value="1"/>
</dbReference>
<dbReference type="Proteomes" id="UP000499080">
    <property type="component" value="Unassembled WGS sequence"/>
</dbReference>
<dbReference type="GO" id="GO:0005737">
    <property type="term" value="C:cytoplasm"/>
    <property type="evidence" value="ECO:0007669"/>
    <property type="project" value="InterPro"/>
</dbReference>
<comment type="caution">
    <text evidence="13">The sequence shown here is derived from an EMBL/GenBank/DDBJ whole genome shotgun (WGS) entry which is preliminary data.</text>
</comment>
<evidence type="ECO:0000256" key="5">
    <source>
        <dbReference type="ARBA" id="ARBA00022537"/>
    </source>
</evidence>
<accession>A0A4Y2E324</accession>
<organism evidence="13 14">
    <name type="scientific">Araneus ventricosus</name>
    <name type="common">Orbweaver spider</name>
    <name type="synonym">Epeira ventricosa</name>
    <dbReference type="NCBI Taxonomy" id="182803"/>
    <lineage>
        <taxon>Eukaryota</taxon>
        <taxon>Metazoa</taxon>
        <taxon>Ecdysozoa</taxon>
        <taxon>Arthropoda</taxon>
        <taxon>Chelicerata</taxon>
        <taxon>Arachnida</taxon>
        <taxon>Araneae</taxon>
        <taxon>Araneomorphae</taxon>
        <taxon>Entelegynae</taxon>
        <taxon>Araneoidea</taxon>
        <taxon>Araneidae</taxon>
        <taxon>Araneus</taxon>
    </lineage>
</organism>
<keyword evidence="6" id="KW-0800">Toxin</keyword>
<keyword evidence="8" id="KW-0638">Presynaptic neurotoxin</keyword>
<dbReference type="PROSITE" id="PS50297">
    <property type="entry name" value="ANK_REP_REGION"/>
    <property type="match status" value="2"/>
</dbReference>
<evidence type="ECO:0000256" key="8">
    <source>
        <dbReference type="ARBA" id="ARBA00023028"/>
    </source>
</evidence>
<feature type="region of interest" description="Disordered" evidence="11">
    <location>
        <begin position="75"/>
        <end position="95"/>
    </location>
</feature>
<evidence type="ECO:0000313" key="14">
    <source>
        <dbReference type="Proteomes" id="UP000499080"/>
    </source>
</evidence>
<sequence length="893" mass="100632">MPNYQDLVNEQLTYITLQNVPYAEDTGCFDSVCGMNPIIPGDSVYIETAMKDNGLHLKIIEQPADTFRYRYKSEKGSHGGIKGENTARSKKSYPTVKVENCPPNLKKKVLIKVSLYTNEPEPKPHVYELTGKNAGGTKLDENFMAIFQSLAISTRKKEEVLEILKERKKADKVSKGFSYDEASVEAEAHEEMKSFNLDSAKLCFEAFSTEDASTPLCEKIFSHAINNQKSAATGDLKITRLSRCSGKCSGGDEVFLLCDKVKKEDIKVRFFDEESDWEAYAEFNPAEIHHQVVIIFKTPAYHQGNVYKTVYFELVRPSDSKCSEPRIFDYIPDDDGILHPSNRKILNTQNASLVKNEPSEISRKRKRLNLEEGTELPESYLQNSSLSYSPASTDDEHMPIDQDVLSGIDLDGINLDDSNWTLFPEIFDLLHVENQNFNVDVQSEDLLATNVPSQELGIFPQSYQIYVKADGMNEISNSMDSVSLADQCCKQELEKLKIQKASNDFVTGMKRILLNRDERTYFHYASHLIPLQDEVGNSMLHLGIMEQNENWNFILKMVNMTSEDLINHQNKSKETPLHLAVKGNHVKILLLLLARGGDPNLSDRNGNNCLHLAAKYGHINCLKVLMPPSENRRTWKHKISDIDVLNYDGMSALHIAVMGNFEDCVKFLLNSKADVNLSEKKCGRTSLHLALKHPPLLQAILKQPNVDINAEDFGGYTIVQLACMKTGKPFEVVSSQLKDEKDEIIKFLENLDQDEGGYDLTCCEVESDGESTDSSEFEDAVEDFGSISSNEKVVCKAASTSELKCTNEKKSSLMKIEEELHRYLDKDDNWKILANWIGMDTKHVALLNEGSSPGQTVLRKIKDLYHPCKLQTIIEILQVAGLEDGVQILQKNS</sequence>
<keyword evidence="14" id="KW-1185">Reference proteome</keyword>
<feature type="compositionally biased region" description="Polar residues" evidence="11">
    <location>
        <begin position="380"/>
        <end position="392"/>
    </location>
</feature>
<dbReference type="PRINTS" id="PR00057">
    <property type="entry name" value="NFKBTNSCPFCT"/>
</dbReference>
<dbReference type="SMART" id="SM00429">
    <property type="entry name" value="IPT"/>
    <property type="match status" value="1"/>
</dbReference>
<evidence type="ECO:0000256" key="6">
    <source>
        <dbReference type="ARBA" id="ARBA00022656"/>
    </source>
</evidence>
<dbReference type="PROSITE" id="PS50254">
    <property type="entry name" value="REL_2"/>
    <property type="match status" value="1"/>
</dbReference>
<dbReference type="PROSITE" id="PS50088">
    <property type="entry name" value="ANK_REPEAT"/>
    <property type="match status" value="2"/>
</dbReference>
<dbReference type="SUPFAM" id="SSF47986">
    <property type="entry name" value="DEATH domain"/>
    <property type="match status" value="1"/>
</dbReference>
<dbReference type="GO" id="GO:0044218">
    <property type="term" value="C:other organism cell membrane"/>
    <property type="evidence" value="ECO:0007669"/>
    <property type="project" value="UniProtKB-KW"/>
</dbReference>
<keyword evidence="3" id="KW-0268">Exocytosis</keyword>
<dbReference type="OrthoDB" id="6432383at2759"/>
<keyword evidence="5" id="KW-1052">Target cell membrane</keyword>
<dbReference type="EMBL" id="BGPR01000500">
    <property type="protein sequence ID" value="GBM23563.1"/>
    <property type="molecule type" value="Genomic_DNA"/>
</dbReference>
<dbReference type="Gene3D" id="2.60.40.340">
    <property type="entry name" value="Rel homology domain (RHD), DNA-binding domain"/>
    <property type="match status" value="1"/>
</dbReference>
<keyword evidence="10" id="KW-0040">ANK repeat</keyword>
<dbReference type="GO" id="GO:0090729">
    <property type="term" value="F:toxin activity"/>
    <property type="evidence" value="ECO:0007669"/>
    <property type="project" value="UniProtKB-KW"/>
</dbReference>
<dbReference type="Pfam" id="PF00554">
    <property type="entry name" value="RHD_DNA_bind"/>
    <property type="match status" value="1"/>
</dbReference>
<dbReference type="Pfam" id="PF16179">
    <property type="entry name" value="RHD_dimer"/>
    <property type="match status" value="1"/>
</dbReference>
<comment type="subcellular location">
    <subcellularLocation>
        <location evidence="2">Secreted</location>
    </subcellularLocation>
    <subcellularLocation>
        <location evidence="1">Target cell membrane</location>
    </subcellularLocation>
</comment>
<evidence type="ECO:0000256" key="7">
    <source>
        <dbReference type="ARBA" id="ARBA00022699"/>
    </source>
</evidence>
<reference evidence="13 14" key="1">
    <citation type="journal article" date="2019" name="Sci. Rep.">
        <title>Orb-weaving spider Araneus ventricosus genome elucidates the spidroin gene catalogue.</title>
        <authorList>
            <person name="Kono N."/>
            <person name="Nakamura H."/>
            <person name="Ohtoshi R."/>
            <person name="Moran D.A.P."/>
            <person name="Shinohara A."/>
            <person name="Yoshida Y."/>
            <person name="Fujiwara M."/>
            <person name="Mori M."/>
            <person name="Tomita M."/>
            <person name="Arakawa K."/>
        </authorList>
    </citation>
    <scope>NUCLEOTIDE SEQUENCE [LARGE SCALE GENOMIC DNA]</scope>
</reference>
<evidence type="ECO:0000256" key="3">
    <source>
        <dbReference type="ARBA" id="ARBA00022483"/>
    </source>
</evidence>
<keyword evidence="9" id="KW-0472">Membrane</keyword>
<dbReference type="Pfam" id="PF12796">
    <property type="entry name" value="Ank_2"/>
    <property type="match status" value="2"/>
</dbReference>
<protein>
    <submittedName>
        <fullName evidence="13">Nuclear factor NF-kappa-B p110 subunit</fullName>
    </submittedName>
</protein>
<dbReference type="InterPro" id="IPR011029">
    <property type="entry name" value="DEATH-like_dom_sf"/>
</dbReference>
<feature type="domain" description="RHD" evidence="12">
    <location>
        <begin position="52"/>
        <end position="232"/>
    </location>
</feature>
<dbReference type="InterPro" id="IPR002909">
    <property type="entry name" value="IPT_dom"/>
</dbReference>
<dbReference type="PANTHER" id="PTHR24169">
    <property type="entry name" value="NUCLEAR FACTOR NF-KAPPA-B PROTEIN"/>
    <property type="match status" value="1"/>
</dbReference>
<name>A0A4Y2E324_ARAVE</name>
<dbReference type="GO" id="GO:0044231">
    <property type="term" value="C:host cell presynaptic membrane"/>
    <property type="evidence" value="ECO:0007669"/>
    <property type="project" value="UniProtKB-KW"/>
</dbReference>
<evidence type="ECO:0000313" key="13">
    <source>
        <dbReference type="EMBL" id="GBM23563.1"/>
    </source>
</evidence>
<dbReference type="InterPro" id="IPR036770">
    <property type="entry name" value="Ankyrin_rpt-contain_sf"/>
</dbReference>
<dbReference type="InterPro" id="IPR037059">
    <property type="entry name" value="RHD_DNA_bind_dom_sf"/>
</dbReference>
<evidence type="ECO:0000256" key="4">
    <source>
        <dbReference type="ARBA" id="ARBA00022525"/>
    </source>
</evidence>
<dbReference type="GO" id="GO:0005576">
    <property type="term" value="C:extracellular region"/>
    <property type="evidence" value="ECO:0007669"/>
    <property type="project" value="UniProtKB-SubCell"/>
</dbReference>
<dbReference type="InterPro" id="IPR011539">
    <property type="entry name" value="RHD_DNA_bind_dom"/>
</dbReference>
<dbReference type="SUPFAM" id="SSF49417">
    <property type="entry name" value="p53-like transcription factors"/>
    <property type="match status" value="1"/>
</dbReference>
<dbReference type="SUPFAM" id="SSF81296">
    <property type="entry name" value="E set domains"/>
    <property type="match status" value="1"/>
</dbReference>
<dbReference type="InterPro" id="IPR013783">
    <property type="entry name" value="Ig-like_fold"/>
</dbReference>
<dbReference type="PANTHER" id="PTHR24169:SF28">
    <property type="entry name" value="NUCLEAR FACTOR NF-KAPPA-B P110 SUBUNIT"/>
    <property type="match status" value="1"/>
</dbReference>
<dbReference type="InterPro" id="IPR014756">
    <property type="entry name" value="Ig_E-set"/>
</dbReference>
<keyword evidence="9" id="KW-1053">Target membrane</keyword>
<dbReference type="Gene3D" id="1.10.533.10">
    <property type="entry name" value="Death Domain, Fas"/>
    <property type="match status" value="1"/>
</dbReference>
<evidence type="ECO:0000256" key="2">
    <source>
        <dbReference type="ARBA" id="ARBA00004613"/>
    </source>
</evidence>
<gene>
    <name evidence="13" type="primary">Rel</name>
    <name evidence="13" type="ORF">AVEN_196640_1</name>
</gene>